<evidence type="ECO:0000256" key="6">
    <source>
        <dbReference type="ARBA" id="ARBA00023125"/>
    </source>
</evidence>
<dbReference type="GO" id="GO:0008483">
    <property type="term" value="F:transaminase activity"/>
    <property type="evidence" value="ECO:0007669"/>
    <property type="project" value="UniProtKB-KW"/>
</dbReference>
<comment type="similarity">
    <text evidence="2">In the C-terminal section; belongs to the class-I pyridoxal-phosphate-dependent aminotransferase family.</text>
</comment>
<dbReference type="InterPro" id="IPR015421">
    <property type="entry name" value="PyrdxlP-dep_Trfase_major"/>
</dbReference>
<dbReference type="RefSeq" id="WP_024361125.1">
    <property type="nucleotide sequence ID" value="NZ_BJNS01000006.1"/>
</dbReference>
<dbReference type="GO" id="GO:0003700">
    <property type="term" value="F:DNA-binding transcription factor activity"/>
    <property type="evidence" value="ECO:0007669"/>
    <property type="project" value="InterPro"/>
</dbReference>
<dbReference type="EMBL" id="CP019980">
    <property type="protein sequence ID" value="AVK96455.1"/>
    <property type="molecule type" value="Genomic_DNA"/>
</dbReference>
<dbReference type="CDD" id="cd07377">
    <property type="entry name" value="WHTH_GntR"/>
    <property type="match status" value="1"/>
</dbReference>
<dbReference type="Proteomes" id="UP000255295">
    <property type="component" value="Unassembled WGS sequence"/>
</dbReference>
<organism evidence="9 11">
    <name type="scientific">Lysinibacillus sphaericus</name>
    <name type="common">Bacillus sphaericus</name>
    <dbReference type="NCBI Taxonomy" id="1421"/>
    <lineage>
        <taxon>Bacteria</taxon>
        <taxon>Bacillati</taxon>
        <taxon>Bacillota</taxon>
        <taxon>Bacilli</taxon>
        <taxon>Bacillales</taxon>
        <taxon>Bacillaceae</taxon>
        <taxon>Lysinibacillus</taxon>
    </lineage>
</organism>
<keyword evidence="7" id="KW-0804">Transcription</keyword>
<evidence type="ECO:0000313" key="12">
    <source>
        <dbReference type="Proteomes" id="UP000255295"/>
    </source>
</evidence>
<sequence>MPFNSFDEYPMSWKPNISNISAPIYIAIAEQLEQDIKEGVLLPGTKLPPQRELADFLDVNLSTITRAFKLCGQKGLIYASIGSGTFVSSDAAANKILLPTSNAGHLIELGSVLPDAYANEEITRYMKKMLNDSNVSKLFQYGRPEGNAWQTEAAAKLLEKVGFQTDQPILLGAGGQNAIVGTLAALFHPGDRIGTDPITYAGIKTAANMLGIQLVAIQQKNGEMTKEGLLYACKNEHIKGLYVIPDFHNPTTHTMSLETRKMIAEVARQKGLIVIEDAIYSFLKEQPLAPIAFYAPEKVVYIASVSKTISPGLRLSFIVTPSALRKKIIETLYNINISVSPVMVELTARLIQDGVAQTILEKHRLYAKQQNALVNQYLGEYNILGDDECIFRWLLLPEKFTGVQFELLASKAGVQVYAAERFAVGNAKPVNAVRLAITAPENSTQLEQALTVLKELLESDGDYAFVD</sequence>
<dbReference type="InterPro" id="IPR004839">
    <property type="entry name" value="Aminotransferase_I/II_large"/>
</dbReference>
<evidence type="ECO:0000256" key="5">
    <source>
        <dbReference type="ARBA" id="ARBA00023015"/>
    </source>
</evidence>
<dbReference type="Proteomes" id="UP000238825">
    <property type="component" value="Chromosome"/>
</dbReference>
<dbReference type="InterPro" id="IPR015424">
    <property type="entry name" value="PyrdxlP-dep_Trfase"/>
</dbReference>
<dbReference type="GeneID" id="48276414"/>
<dbReference type="SUPFAM" id="SSF46785">
    <property type="entry name" value="Winged helix' DNA-binding domain"/>
    <property type="match status" value="1"/>
</dbReference>
<reference evidence="9 11" key="1">
    <citation type="submission" date="2017-03" db="EMBL/GenBank/DDBJ databases">
        <title>The whole genome sequencing and assembly of Lysinibacillus sphaericus DSM 28T strain.</title>
        <authorList>
            <person name="Lee Y.-J."/>
            <person name="Yi H."/>
            <person name="Bahn Y.-S."/>
            <person name="Kim J.F."/>
            <person name="Lee D.-W."/>
        </authorList>
    </citation>
    <scope>NUCLEOTIDE SEQUENCE [LARGE SCALE GENOMIC DNA]</scope>
    <source>
        <strain evidence="9 11">DSM 28</strain>
    </source>
</reference>
<evidence type="ECO:0000313" key="11">
    <source>
        <dbReference type="Proteomes" id="UP000238825"/>
    </source>
</evidence>
<keyword evidence="5" id="KW-0805">Transcription regulation</keyword>
<dbReference type="Gene3D" id="1.10.10.10">
    <property type="entry name" value="Winged helix-like DNA-binding domain superfamily/Winged helix DNA-binding domain"/>
    <property type="match status" value="1"/>
</dbReference>
<keyword evidence="4" id="KW-0663">Pyridoxal phosphate</keyword>
<dbReference type="InterPro" id="IPR036388">
    <property type="entry name" value="WH-like_DNA-bd_sf"/>
</dbReference>
<reference evidence="10 12" key="2">
    <citation type="submission" date="2018-06" db="EMBL/GenBank/DDBJ databases">
        <authorList>
            <consortium name="Pathogen Informatics"/>
            <person name="Doyle S."/>
        </authorList>
    </citation>
    <scope>NUCLEOTIDE SEQUENCE [LARGE SCALE GENOMIC DNA]</scope>
    <source>
        <strain evidence="10 12">NCTC10338</strain>
    </source>
</reference>
<keyword evidence="3" id="KW-0032">Aminotransferase</keyword>
<dbReference type="InterPro" id="IPR015422">
    <property type="entry name" value="PyrdxlP-dep_Trfase_small"/>
</dbReference>
<dbReference type="Pfam" id="PF00155">
    <property type="entry name" value="Aminotran_1_2"/>
    <property type="match status" value="1"/>
</dbReference>
<keyword evidence="6" id="KW-0238">DNA-binding</keyword>
<dbReference type="PANTHER" id="PTHR46577:SF1">
    <property type="entry name" value="HTH-TYPE TRANSCRIPTIONAL REGULATORY PROTEIN GABR"/>
    <property type="match status" value="1"/>
</dbReference>
<keyword evidence="3" id="KW-0808">Transferase</keyword>
<proteinExistence type="inferred from homology"/>
<dbReference type="Gene3D" id="3.40.640.10">
    <property type="entry name" value="Type I PLP-dependent aspartate aminotransferase-like (Major domain)"/>
    <property type="match status" value="1"/>
</dbReference>
<dbReference type="GO" id="GO:0030170">
    <property type="term" value="F:pyridoxal phosphate binding"/>
    <property type="evidence" value="ECO:0007669"/>
    <property type="project" value="InterPro"/>
</dbReference>
<dbReference type="PROSITE" id="PS50949">
    <property type="entry name" value="HTH_GNTR"/>
    <property type="match status" value="1"/>
</dbReference>
<dbReference type="Pfam" id="PF00392">
    <property type="entry name" value="GntR"/>
    <property type="match status" value="1"/>
</dbReference>
<evidence type="ECO:0000256" key="3">
    <source>
        <dbReference type="ARBA" id="ARBA00022576"/>
    </source>
</evidence>
<evidence type="ECO:0000259" key="8">
    <source>
        <dbReference type="PROSITE" id="PS50949"/>
    </source>
</evidence>
<name>A0A2S0JZ93_LYSSH</name>
<dbReference type="SMART" id="SM00345">
    <property type="entry name" value="HTH_GNTR"/>
    <property type="match status" value="1"/>
</dbReference>
<evidence type="ECO:0000256" key="1">
    <source>
        <dbReference type="ARBA" id="ARBA00001933"/>
    </source>
</evidence>
<accession>A0A2S0JZ93</accession>
<comment type="cofactor">
    <cofactor evidence="1">
        <name>pyridoxal 5'-phosphate</name>
        <dbReference type="ChEBI" id="CHEBI:597326"/>
    </cofactor>
</comment>
<gene>
    <name evidence="10" type="primary">ydeF</name>
    <name evidence="9" type="ORF">LS41612_09385</name>
    <name evidence="10" type="ORF">NCTC10338_02865</name>
</gene>
<evidence type="ECO:0000256" key="7">
    <source>
        <dbReference type="ARBA" id="ARBA00023163"/>
    </source>
</evidence>
<evidence type="ECO:0000256" key="2">
    <source>
        <dbReference type="ARBA" id="ARBA00005384"/>
    </source>
</evidence>
<dbReference type="InterPro" id="IPR036390">
    <property type="entry name" value="WH_DNA-bd_sf"/>
</dbReference>
<evidence type="ECO:0000256" key="4">
    <source>
        <dbReference type="ARBA" id="ARBA00022898"/>
    </source>
</evidence>
<dbReference type="PANTHER" id="PTHR46577">
    <property type="entry name" value="HTH-TYPE TRANSCRIPTIONAL REGULATORY PROTEIN GABR"/>
    <property type="match status" value="1"/>
</dbReference>
<dbReference type="EMBL" id="UFSZ01000001">
    <property type="protein sequence ID" value="SUV17754.1"/>
    <property type="molecule type" value="Genomic_DNA"/>
</dbReference>
<protein>
    <submittedName>
        <fullName evidence="9">GntR family transcriptional regulator</fullName>
    </submittedName>
    <submittedName>
        <fullName evidence="10">PLP-dependent transcriptional regulator</fullName>
    </submittedName>
</protein>
<dbReference type="Gene3D" id="3.90.1150.10">
    <property type="entry name" value="Aspartate Aminotransferase, domain 1"/>
    <property type="match status" value="1"/>
</dbReference>
<dbReference type="GO" id="GO:0003677">
    <property type="term" value="F:DNA binding"/>
    <property type="evidence" value="ECO:0007669"/>
    <property type="project" value="UniProtKB-KW"/>
</dbReference>
<dbReference type="InterPro" id="IPR051446">
    <property type="entry name" value="HTH_trans_reg/aminotransferase"/>
</dbReference>
<dbReference type="CDD" id="cd00609">
    <property type="entry name" value="AAT_like"/>
    <property type="match status" value="1"/>
</dbReference>
<evidence type="ECO:0000313" key="10">
    <source>
        <dbReference type="EMBL" id="SUV17754.1"/>
    </source>
</evidence>
<feature type="domain" description="HTH gntR-type" evidence="8">
    <location>
        <begin position="22"/>
        <end position="90"/>
    </location>
</feature>
<dbReference type="InterPro" id="IPR000524">
    <property type="entry name" value="Tscrpt_reg_HTH_GntR"/>
</dbReference>
<evidence type="ECO:0000313" key="9">
    <source>
        <dbReference type="EMBL" id="AVK96455.1"/>
    </source>
</evidence>
<dbReference type="AlphaFoldDB" id="A0A2S0JZ93"/>
<dbReference type="SUPFAM" id="SSF53383">
    <property type="entry name" value="PLP-dependent transferases"/>
    <property type="match status" value="1"/>
</dbReference>